<accession>A0AAD7I2H8</accession>
<gene>
    <name evidence="2" type="ORF">B0H16DRAFT_1696151</name>
</gene>
<dbReference type="AlphaFoldDB" id="A0AAD7I2H8"/>
<keyword evidence="1" id="KW-0732">Signal</keyword>
<dbReference type="InterPro" id="IPR035992">
    <property type="entry name" value="Ricin_B-like_lectins"/>
</dbReference>
<dbReference type="EMBL" id="JARKIB010000138">
    <property type="protein sequence ID" value="KAJ7733519.1"/>
    <property type="molecule type" value="Genomic_DNA"/>
</dbReference>
<feature type="chain" id="PRO_5042047603" description="Ricin B lectin domain-containing protein" evidence="1">
    <location>
        <begin position="21"/>
        <end position="184"/>
    </location>
</feature>
<evidence type="ECO:0000256" key="1">
    <source>
        <dbReference type="SAM" id="SignalP"/>
    </source>
</evidence>
<keyword evidence="3" id="KW-1185">Reference proteome</keyword>
<evidence type="ECO:0000313" key="3">
    <source>
        <dbReference type="Proteomes" id="UP001215598"/>
    </source>
</evidence>
<dbReference type="PROSITE" id="PS50231">
    <property type="entry name" value="RICIN_B_LECTIN"/>
    <property type="match status" value="1"/>
</dbReference>
<feature type="signal peptide" evidence="1">
    <location>
        <begin position="1"/>
        <end position="20"/>
    </location>
</feature>
<dbReference type="SUPFAM" id="SSF50370">
    <property type="entry name" value="Ricin B-like lectins"/>
    <property type="match status" value="1"/>
</dbReference>
<evidence type="ECO:0008006" key="4">
    <source>
        <dbReference type="Google" id="ProtNLM"/>
    </source>
</evidence>
<organism evidence="2 3">
    <name type="scientific">Mycena metata</name>
    <dbReference type="NCBI Taxonomy" id="1033252"/>
    <lineage>
        <taxon>Eukaryota</taxon>
        <taxon>Fungi</taxon>
        <taxon>Dikarya</taxon>
        <taxon>Basidiomycota</taxon>
        <taxon>Agaricomycotina</taxon>
        <taxon>Agaricomycetes</taxon>
        <taxon>Agaricomycetidae</taxon>
        <taxon>Agaricales</taxon>
        <taxon>Marasmiineae</taxon>
        <taxon>Mycenaceae</taxon>
        <taxon>Mycena</taxon>
    </lineage>
</organism>
<protein>
    <recommendedName>
        <fullName evidence="4">Ricin B lectin domain-containing protein</fullName>
    </recommendedName>
</protein>
<comment type="caution">
    <text evidence="2">The sequence shown here is derived from an EMBL/GenBank/DDBJ whole genome shotgun (WGS) entry which is preliminary data.</text>
</comment>
<dbReference type="Proteomes" id="UP001215598">
    <property type="component" value="Unassembled WGS sequence"/>
</dbReference>
<reference evidence="2" key="1">
    <citation type="submission" date="2023-03" db="EMBL/GenBank/DDBJ databases">
        <title>Massive genome expansion in bonnet fungi (Mycena s.s.) driven by repeated elements and novel gene families across ecological guilds.</title>
        <authorList>
            <consortium name="Lawrence Berkeley National Laboratory"/>
            <person name="Harder C.B."/>
            <person name="Miyauchi S."/>
            <person name="Viragh M."/>
            <person name="Kuo A."/>
            <person name="Thoen E."/>
            <person name="Andreopoulos B."/>
            <person name="Lu D."/>
            <person name="Skrede I."/>
            <person name="Drula E."/>
            <person name="Henrissat B."/>
            <person name="Morin E."/>
            <person name="Kohler A."/>
            <person name="Barry K."/>
            <person name="LaButti K."/>
            <person name="Morin E."/>
            <person name="Salamov A."/>
            <person name="Lipzen A."/>
            <person name="Mereny Z."/>
            <person name="Hegedus B."/>
            <person name="Baldrian P."/>
            <person name="Stursova M."/>
            <person name="Weitz H."/>
            <person name="Taylor A."/>
            <person name="Grigoriev I.V."/>
            <person name="Nagy L.G."/>
            <person name="Martin F."/>
            <person name="Kauserud H."/>
        </authorList>
    </citation>
    <scope>NUCLEOTIDE SEQUENCE</scope>
    <source>
        <strain evidence="2">CBHHK182m</strain>
    </source>
</reference>
<dbReference type="Gene3D" id="2.80.10.50">
    <property type="match status" value="1"/>
</dbReference>
<name>A0AAD7I2H8_9AGAR</name>
<proteinExistence type="predicted"/>
<sequence length="184" mass="18711">MKAVSLLVAVAAGLFAAVGASAVARRAGPDPDAVVAHVLIQPLQDSALCITAIGVSNTSSTVLSACNLDISQIWDVNPLSGNVVQFQNVANNQCLTPLTAPPTNGMVITTEPCLNPANGVPFSGTQFDSSQAITQSKLPLVVTALNSQVGTFKDTGFCLDQAGSSVVVNACNGGLSQSWVMAVV</sequence>
<evidence type="ECO:0000313" key="2">
    <source>
        <dbReference type="EMBL" id="KAJ7733519.1"/>
    </source>
</evidence>